<comment type="caution">
    <text evidence="9">The sequence shown here is derived from an EMBL/GenBank/DDBJ whole genome shotgun (WGS) entry which is preliminary data.</text>
</comment>
<organism evidence="9 10">
    <name type="scientific">Pelomonas aquatica</name>
    <dbReference type="NCBI Taxonomy" id="431058"/>
    <lineage>
        <taxon>Bacteria</taxon>
        <taxon>Pseudomonadati</taxon>
        <taxon>Pseudomonadota</taxon>
        <taxon>Betaproteobacteria</taxon>
        <taxon>Burkholderiales</taxon>
        <taxon>Sphaerotilaceae</taxon>
        <taxon>Roseateles</taxon>
    </lineage>
</organism>
<evidence type="ECO:0000259" key="8">
    <source>
        <dbReference type="PROSITE" id="PS50253"/>
    </source>
</evidence>
<evidence type="ECO:0000256" key="3">
    <source>
        <dbReference type="ARBA" id="ARBA00022692"/>
    </source>
</evidence>
<keyword evidence="4 7" id="KW-1133">Transmembrane helix</keyword>
<dbReference type="Proteomes" id="UP001152766">
    <property type="component" value="Unassembled WGS sequence"/>
</dbReference>
<evidence type="ECO:0000256" key="6">
    <source>
        <dbReference type="RuleBase" id="RU003376"/>
    </source>
</evidence>
<evidence type="ECO:0000313" key="9">
    <source>
        <dbReference type="EMBL" id="MDG0860962.1"/>
    </source>
</evidence>
<dbReference type="InterPro" id="IPR035973">
    <property type="entry name" value="Cyt_c_oxidase_su3-like_sf"/>
</dbReference>
<dbReference type="SUPFAM" id="SSF81452">
    <property type="entry name" value="Cytochrome c oxidase subunit III-like"/>
    <property type="match status" value="1"/>
</dbReference>
<feature type="transmembrane region" description="Helical" evidence="7">
    <location>
        <begin position="156"/>
        <end position="181"/>
    </location>
</feature>
<sequence>MTAGVLNSPLAWPLRPGAAPSVGLWVFIGVATTLFSLFGAAYVMRLSASDAVAIGLPWQLWLSTAWLLAGSVLLQLAAWRARRGGAAQAPLLAGGACALLFMACQAWAWQALLGARVSFTGNPAGSFFYVLTALHGLHVAGGLLAWAWVQRAPDRAAWRIALCARYWHFLLLVWIALFVAFSTIDPEVAARICGTR</sequence>
<dbReference type="GO" id="GO:0019646">
    <property type="term" value="P:aerobic electron transport chain"/>
    <property type="evidence" value="ECO:0007669"/>
    <property type="project" value="InterPro"/>
</dbReference>
<dbReference type="RefSeq" id="WP_268150538.1">
    <property type="nucleotide sequence ID" value="NZ_JAPPUW010000009.1"/>
</dbReference>
<feature type="transmembrane region" description="Helical" evidence="7">
    <location>
        <begin position="22"/>
        <end position="44"/>
    </location>
</feature>
<dbReference type="AlphaFoldDB" id="A0A9X4LCH6"/>
<dbReference type="GO" id="GO:0004129">
    <property type="term" value="F:cytochrome-c oxidase activity"/>
    <property type="evidence" value="ECO:0007669"/>
    <property type="project" value="InterPro"/>
</dbReference>
<keyword evidence="10" id="KW-1185">Reference proteome</keyword>
<dbReference type="Gene3D" id="1.20.120.80">
    <property type="entry name" value="Cytochrome c oxidase, subunit III, four-helix bundle"/>
    <property type="match status" value="1"/>
</dbReference>
<gene>
    <name evidence="9" type="ORF">EXJ73_00540</name>
</gene>
<dbReference type="PROSITE" id="PS50253">
    <property type="entry name" value="COX3"/>
    <property type="match status" value="1"/>
</dbReference>
<dbReference type="PANTHER" id="PTHR11403">
    <property type="entry name" value="CYTOCHROME C OXIDASE SUBUNIT III"/>
    <property type="match status" value="1"/>
</dbReference>
<dbReference type="InterPro" id="IPR024791">
    <property type="entry name" value="Cyt_c/ubiquinol_Oxase_su3"/>
</dbReference>
<dbReference type="PANTHER" id="PTHR11403:SF10">
    <property type="entry name" value="CYTOCHROME C OXIDASE"/>
    <property type="match status" value="1"/>
</dbReference>
<evidence type="ECO:0000256" key="4">
    <source>
        <dbReference type="ARBA" id="ARBA00022989"/>
    </source>
</evidence>
<comment type="subcellular location">
    <subcellularLocation>
        <location evidence="6">Cell membrane</location>
        <topology evidence="6">Multi-pass membrane protein</topology>
    </subcellularLocation>
    <subcellularLocation>
        <location evidence="1">Membrane</location>
        <topology evidence="1">Multi-pass membrane protein</topology>
    </subcellularLocation>
</comment>
<dbReference type="GO" id="GO:0005886">
    <property type="term" value="C:plasma membrane"/>
    <property type="evidence" value="ECO:0007669"/>
    <property type="project" value="UniProtKB-SubCell"/>
</dbReference>
<evidence type="ECO:0000256" key="7">
    <source>
        <dbReference type="SAM" id="Phobius"/>
    </source>
</evidence>
<evidence type="ECO:0000313" key="10">
    <source>
        <dbReference type="Proteomes" id="UP001152766"/>
    </source>
</evidence>
<evidence type="ECO:0000256" key="5">
    <source>
        <dbReference type="ARBA" id="ARBA00023136"/>
    </source>
</evidence>
<proteinExistence type="inferred from homology"/>
<keyword evidence="3 6" id="KW-0812">Transmembrane</keyword>
<dbReference type="EMBL" id="SGUG01000001">
    <property type="protein sequence ID" value="MDG0860962.1"/>
    <property type="molecule type" value="Genomic_DNA"/>
</dbReference>
<accession>A0A9X4LCH6</accession>
<dbReference type="InterPro" id="IPR013833">
    <property type="entry name" value="Cyt_c_oxidase_su3_a-hlx"/>
</dbReference>
<comment type="similarity">
    <text evidence="2 6">Belongs to the cytochrome c oxidase subunit 3 family.</text>
</comment>
<dbReference type="InterPro" id="IPR000298">
    <property type="entry name" value="Cyt_c_oxidase-like_su3"/>
</dbReference>
<keyword evidence="5 7" id="KW-0472">Membrane</keyword>
<feature type="transmembrane region" description="Helical" evidence="7">
    <location>
        <begin position="128"/>
        <end position="149"/>
    </location>
</feature>
<feature type="domain" description="Heme-copper oxidase subunit III family profile" evidence="8">
    <location>
        <begin position="22"/>
        <end position="186"/>
    </location>
</feature>
<reference evidence="9" key="1">
    <citation type="submission" date="2019-02" db="EMBL/GenBank/DDBJ databases">
        <title>Draft genome of the type strain Pelomonas aquatica CCUG 52575T.</title>
        <authorList>
            <person name="Gomila M."/>
            <person name="Lalucat J."/>
        </authorList>
    </citation>
    <scope>NUCLEOTIDE SEQUENCE</scope>
    <source>
        <strain evidence="9">CCUG 52575</strain>
    </source>
</reference>
<feature type="transmembrane region" description="Helical" evidence="7">
    <location>
        <begin position="56"/>
        <end position="77"/>
    </location>
</feature>
<feature type="transmembrane region" description="Helical" evidence="7">
    <location>
        <begin position="89"/>
        <end position="108"/>
    </location>
</feature>
<evidence type="ECO:0000256" key="1">
    <source>
        <dbReference type="ARBA" id="ARBA00004141"/>
    </source>
</evidence>
<protein>
    <submittedName>
        <fullName evidence="9">Bb3-type cytochrome oxidase subunit III</fullName>
    </submittedName>
</protein>
<evidence type="ECO:0000256" key="2">
    <source>
        <dbReference type="ARBA" id="ARBA00010581"/>
    </source>
</evidence>
<name>A0A9X4LCH6_9BURK</name>